<evidence type="ECO:0000313" key="2">
    <source>
        <dbReference type="EMBL" id="MBB5616952.1"/>
    </source>
</evidence>
<proteinExistence type="predicted"/>
<gene>
    <name evidence="2" type="ORF">BJ959_000448</name>
</gene>
<keyword evidence="1" id="KW-0812">Transmembrane</keyword>
<dbReference type="Proteomes" id="UP000552883">
    <property type="component" value="Unassembled WGS sequence"/>
</dbReference>
<keyword evidence="1" id="KW-1133">Transmembrane helix</keyword>
<evidence type="ECO:0000256" key="1">
    <source>
        <dbReference type="SAM" id="Phobius"/>
    </source>
</evidence>
<protein>
    <submittedName>
        <fullName evidence="2">Uncharacterized protein</fullName>
    </submittedName>
</protein>
<dbReference type="RefSeq" id="WP_153982742.1">
    <property type="nucleotide sequence ID" value="NZ_BAAANZ010000013.1"/>
</dbReference>
<sequence>MANPFDGVDDAQLEVWSFGREGRVTDRELAEAALRELIRRGEERAIATAAEQRVEQTGVVANEAPASAAAATATATAAAAAADDAATDAAATAAERHERRMRTTGRTGLALAALALAGIAPLLAMPGGPGDPLAVFEHPATAVDDAWVAPLTRDYVSGVTLGPRTVQLGDGLTAVVFRAAATVDGRSTDYDPYCVWVSEGASGTSPGALSGSCVLAERFATEGIALALRLTPGGQGLDVVAWGPTGGPRLLQNQPVPTVGGVRSVLDWLVFPVLEGVTDPLAVVGDRDGLLMGPSVVPLAADGPAPLVATWAYLRQGAGDDPVLCIVSVVDDPGGGVIGPTQTRSCAPLAAVRRDGISHIVRADGADWAVRVGPDGEGRTDRLQPVG</sequence>
<keyword evidence="1" id="KW-0472">Membrane</keyword>
<dbReference type="EMBL" id="JACHBS010000001">
    <property type="protein sequence ID" value="MBB5616952.1"/>
    <property type="molecule type" value="Genomic_DNA"/>
</dbReference>
<accession>A0A840XEM6</accession>
<evidence type="ECO:0000313" key="3">
    <source>
        <dbReference type="Proteomes" id="UP000552883"/>
    </source>
</evidence>
<dbReference type="AlphaFoldDB" id="A0A840XEM6"/>
<name>A0A840XEM6_9MICO</name>
<feature type="transmembrane region" description="Helical" evidence="1">
    <location>
        <begin position="109"/>
        <end position="128"/>
    </location>
</feature>
<organism evidence="2 3">
    <name type="scientific">Microcella frigidaquae</name>
    <dbReference type="NCBI Taxonomy" id="424758"/>
    <lineage>
        <taxon>Bacteria</taxon>
        <taxon>Bacillati</taxon>
        <taxon>Actinomycetota</taxon>
        <taxon>Actinomycetes</taxon>
        <taxon>Micrococcales</taxon>
        <taxon>Microbacteriaceae</taxon>
        <taxon>Microcella</taxon>
    </lineage>
</organism>
<dbReference type="OrthoDB" id="4548523at2"/>
<comment type="caution">
    <text evidence="2">The sequence shown here is derived from an EMBL/GenBank/DDBJ whole genome shotgun (WGS) entry which is preliminary data.</text>
</comment>
<keyword evidence="3" id="KW-1185">Reference proteome</keyword>
<reference evidence="2 3" key="1">
    <citation type="submission" date="2020-08" db="EMBL/GenBank/DDBJ databases">
        <title>Sequencing the genomes of 1000 actinobacteria strains.</title>
        <authorList>
            <person name="Klenk H.-P."/>
        </authorList>
    </citation>
    <scope>NUCLEOTIDE SEQUENCE [LARGE SCALE GENOMIC DNA]</scope>
    <source>
        <strain evidence="2 3">DSM 23889</strain>
    </source>
</reference>